<dbReference type="AlphaFoldDB" id="A0A0G7ZL53"/>
<keyword evidence="1" id="KW-0489">Methyltransferase</keyword>
<accession>A0A0G7ZL53</accession>
<name>A0A0G7ZL53_9MOLU</name>
<dbReference type="Gene3D" id="3.40.50.150">
    <property type="entry name" value="Vaccinia Virus protein VP39"/>
    <property type="match status" value="1"/>
</dbReference>
<protein>
    <submittedName>
        <fullName evidence="1">| trmK / tRNA (Adenine(22)-N(1))-methyltransferase |:369829 Reverse</fullName>
    </submittedName>
</protein>
<dbReference type="EMBL" id="CWGI01000001">
    <property type="protein sequence ID" value="CRX36882.1"/>
    <property type="molecule type" value="Genomic_DNA"/>
</dbReference>
<dbReference type="PANTHER" id="PTHR38451">
    <property type="entry name" value="TRNA (ADENINE(22)-N(1))-METHYLTRANSFERASE"/>
    <property type="match status" value="1"/>
</dbReference>
<proteinExistence type="predicted"/>
<dbReference type="InterPro" id="IPR029063">
    <property type="entry name" value="SAM-dependent_MTases_sf"/>
</dbReference>
<reference evidence="2" key="1">
    <citation type="submission" date="2015-05" db="EMBL/GenBank/DDBJ databases">
        <authorList>
            <person name="Collingro A."/>
        </authorList>
    </citation>
    <scope>NUCLEOTIDE SEQUENCE [LARGE SCALE GENOMIC DNA]</scope>
    <source>
        <strain evidence="2">Ps</strain>
    </source>
</reference>
<evidence type="ECO:0000313" key="2">
    <source>
        <dbReference type="Proteomes" id="UP000242141"/>
    </source>
</evidence>
<evidence type="ECO:0000313" key="1">
    <source>
        <dbReference type="EMBL" id="CRX36882.1"/>
    </source>
</evidence>
<dbReference type="Proteomes" id="UP000242141">
    <property type="component" value="Unassembled WGS sequence"/>
</dbReference>
<sequence>MLKERILQIANYIGKNAKVLDIGTDHGYIPLYLLKNNITDKITATDINAKPLLQAKNILSEYKDLETLNFIKSDGFISVPDINSYNYIIIAGLGGKTIEFILKNYKDKANLILNPTNNEGNLRKFLFENKFKIEDEKLIFENNIYSIIIKAKKQDKNLKYNKKDLILGPILIKKNNKLISEYYYKKGIYYQNIFLKSKKEEHKELAKIYLSNNLVK</sequence>
<dbReference type="Pfam" id="PF04816">
    <property type="entry name" value="TrmK"/>
    <property type="match status" value="1"/>
</dbReference>
<dbReference type="PANTHER" id="PTHR38451:SF1">
    <property type="entry name" value="TRNA (ADENINE(22)-N(1))-METHYLTRANSFERASE"/>
    <property type="match status" value="1"/>
</dbReference>
<organism evidence="1 2">
    <name type="scientific">Candidatus Hepatoplasma crinochetorum</name>
    <dbReference type="NCBI Taxonomy" id="295596"/>
    <lineage>
        <taxon>Bacteria</taxon>
        <taxon>Bacillati</taxon>
        <taxon>Mycoplasmatota</taxon>
        <taxon>Mollicutes</taxon>
        <taxon>Candidatus Hepatoplasmataceae</taxon>
        <taxon>Candidatus Hepatoplasma</taxon>
    </lineage>
</organism>
<keyword evidence="2" id="KW-1185">Reference proteome</keyword>
<dbReference type="SUPFAM" id="SSF53335">
    <property type="entry name" value="S-adenosyl-L-methionine-dependent methyltransferases"/>
    <property type="match status" value="1"/>
</dbReference>
<dbReference type="PIRSF" id="PIRSF018637">
    <property type="entry name" value="TrmK"/>
    <property type="match status" value="1"/>
</dbReference>
<dbReference type="InterPro" id="IPR006901">
    <property type="entry name" value="TrmK"/>
</dbReference>
<dbReference type="GO" id="GO:0160105">
    <property type="term" value="F:tRNA (adenine(22)-N1)-methyltransferase activity"/>
    <property type="evidence" value="ECO:0007669"/>
    <property type="project" value="InterPro"/>
</dbReference>
<keyword evidence="1" id="KW-0808">Transferase</keyword>
<dbReference type="GO" id="GO:0032259">
    <property type="term" value="P:methylation"/>
    <property type="evidence" value="ECO:0007669"/>
    <property type="project" value="UniProtKB-KW"/>
</dbReference>
<gene>
    <name evidence="1" type="ORF">HEPPS_00810</name>
</gene>